<evidence type="ECO:0000259" key="16">
    <source>
        <dbReference type="Pfam" id="PF00745"/>
    </source>
</evidence>
<evidence type="ECO:0000256" key="8">
    <source>
        <dbReference type="ARBA" id="ARBA00068659"/>
    </source>
</evidence>
<evidence type="ECO:0000256" key="3">
    <source>
        <dbReference type="ARBA" id="ARBA00012970"/>
    </source>
</evidence>
<dbReference type="InterPro" id="IPR000343">
    <property type="entry name" value="4pyrrol_synth_GluRdtase"/>
</dbReference>
<evidence type="ECO:0000256" key="2">
    <source>
        <dbReference type="ARBA" id="ARBA00005916"/>
    </source>
</evidence>
<feature type="compositionally biased region" description="Basic and acidic residues" evidence="15">
    <location>
        <begin position="442"/>
        <end position="455"/>
    </location>
</feature>
<dbReference type="Gene3D" id="3.40.50.720">
    <property type="entry name" value="NAD(P)-binding Rossmann-like Domain"/>
    <property type="match status" value="1"/>
</dbReference>
<dbReference type="UniPathway" id="UPA00251">
    <property type="reaction ID" value="UER00316"/>
</dbReference>
<evidence type="ECO:0000313" key="20">
    <source>
        <dbReference type="Proteomes" id="UP000264702"/>
    </source>
</evidence>
<feature type="domain" description="Glutamyl-tRNA reductase N-terminal" evidence="18">
    <location>
        <begin position="7"/>
        <end position="179"/>
    </location>
</feature>
<gene>
    <name evidence="9" type="primary">hemA</name>
    <name evidence="19" type="ORF">D0Y96_03810</name>
</gene>
<dbReference type="InterPro" id="IPR015896">
    <property type="entry name" value="4pyrrol_synth_GluRdtase_dimer"/>
</dbReference>
<dbReference type="InterPro" id="IPR006151">
    <property type="entry name" value="Shikm_DH/Glu-tRNA_Rdtase"/>
</dbReference>
<dbReference type="InterPro" id="IPR036291">
    <property type="entry name" value="NAD(P)-bd_dom_sf"/>
</dbReference>
<comment type="similarity">
    <text evidence="2 9 14">Belongs to the glutamyl-tRNA reductase family.</text>
</comment>
<evidence type="ECO:0000313" key="19">
    <source>
        <dbReference type="EMBL" id="RFU17302.1"/>
    </source>
</evidence>
<dbReference type="PROSITE" id="PS00747">
    <property type="entry name" value="GLUTR"/>
    <property type="match status" value="1"/>
</dbReference>
<evidence type="ECO:0000259" key="18">
    <source>
        <dbReference type="Pfam" id="PF05201"/>
    </source>
</evidence>
<evidence type="ECO:0000256" key="11">
    <source>
        <dbReference type="PIRSR" id="PIRSR000445-2"/>
    </source>
</evidence>
<dbReference type="EC" id="1.2.1.70" evidence="3 9"/>
<dbReference type="RefSeq" id="WP_117298049.1">
    <property type="nucleotide sequence ID" value="NZ_QVQT02000002.1"/>
</dbReference>
<evidence type="ECO:0000256" key="5">
    <source>
        <dbReference type="ARBA" id="ARBA00023002"/>
    </source>
</evidence>
<feature type="binding site" evidence="9 11">
    <location>
        <position position="139"/>
    </location>
    <ligand>
        <name>substrate</name>
    </ligand>
</feature>
<feature type="binding site" evidence="9 11">
    <location>
        <begin position="133"/>
        <end position="135"/>
    </location>
    <ligand>
        <name>substrate</name>
    </ligand>
</feature>
<dbReference type="PIRSF" id="PIRSF000445">
    <property type="entry name" value="4pyrrol_synth_GluRdtase"/>
    <property type="match status" value="1"/>
</dbReference>
<dbReference type="GO" id="GO:0008883">
    <property type="term" value="F:glutamyl-tRNA reductase activity"/>
    <property type="evidence" value="ECO:0007669"/>
    <property type="project" value="UniProtKB-UniRule"/>
</dbReference>
<comment type="domain">
    <text evidence="9">Possesses an unusual extended V-shaped dimeric structure with each monomer consisting of three distinct domains arranged along a curved 'spinal' alpha-helix. The N-terminal catalytic domain specifically recognizes the glutamate moiety of the substrate. The second domain is the NADPH-binding domain, and the third C-terminal domain is responsible for dimerization.</text>
</comment>
<dbReference type="SUPFAM" id="SSF69742">
    <property type="entry name" value="Glutamyl tRNA-reductase catalytic, N-terminal domain"/>
    <property type="match status" value="1"/>
</dbReference>
<comment type="caution">
    <text evidence="19">The sequence shown here is derived from an EMBL/GenBank/DDBJ whole genome shotgun (WGS) entry which is preliminary data.</text>
</comment>
<feature type="compositionally biased region" description="Low complexity" evidence="15">
    <location>
        <begin position="61"/>
        <end position="77"/>
    </location>
</feature>
<evidence type="ECO:0000256" key="13">
    <source>
        <dbReference type="PIRSR" id="PIRSR000445-4"/>
    </source>
</evidence>
<feature type="domain" description="Quinate/shikimate 5-dehydrogenase/glutamyl-tRNA reductase" evidence="17">
    <location>
        <begin position="194"/>
        <end position="329"/>
    </location>
</feature>
<dbReference type="HAMAP" id="MF_00087">
    <property type="entry name" value="Glu_tRNA_reductase"/>
    <property type="match status" value="1"/>
</dbReference>
<accession>A0A372IQU6</accession>
<dbReference type="Pfam" id="PF01488">
    <property type="entry name" value="Shikimate_DH"/>
    <property type="match status" value="1"/>
</dbReference>
<feature type="domain" description="Tetrapyrrole biosynthesis glutamyl-tRNA reductase dimerisation" evidence="16">
    <location>
        <begin position="343"/>
        <end position="440"/>
    </location>
</feature>
<feature type="region of interest" description="Disordered" evidence="15">
    <location>
        <begin position="438"/>
        <end position="473"/>
    </location>
</feature>
<dbReference type="CDD" id="cd05213">
    <property type="entry name" value="NAD_bind_Glutamyl_tRNA_reduct"/>
    <property type="match status" value="1"/>
</dbReference>
<evidence type="ECO:0000256" key="7">
    <source>
        <dbReference type="ARBA" id="ARBA00047464"/>
    </source>
</evidence>
<dbReference type="GO" id="GO:0019353">
    <property type="term" value="P:protoporphyrinogen IX biosynthetic process from glutamate"/>
    <property type="evidence" value="ECO:0007669"/>
    <property type="project" value="TreeGrafter"/>
</dbReference>
<keyword evidence="4 9" id="KW-0521">NADP</keyword>
<dbReference type="GO" id="GO:0050661">
    <property type="term" value="F:NADP binding"/>
    <property type="evidence" value="ECO:0007669"/>
    <property type="project" value="InterPro"/>
</dbReference>
<evidence type="ECO:0000256" key="12">
    <source>
        <dbReference type="PIRSR" id="PIRSR000445-3"/>
    </source>
</evidence>
<name>A0A372IQU6_9BACT</name>
<dbReference type="FunFam" id="3.30.460.30:FF:000001">
    <property type="entry name" value="Glutamyl-tRNA reductase"/>
    <property type="match status" value="1"/>
</dbReference>
<dbReference type="SUPFAM" id="SSF51735">
    <property type="entry name" value="NAD(P)-binding Rossmann-fold domains"/>
    <property type="match status" value="1"/>
</dbReference>
<sequence length="473" mass="51733">MKILLTGLNHKTAPVELRERLAISPESLPEATRALLAHPGVDEALILSTCNRVELLISWSGSGSESGSQSGSEPESGSARESAAEPILERFLTGHFSVDSGSLTPHLYHHRDRQAVEHLFRVASSLDSMVVGEAQILGQVRYAYSVSRESGAIGSHRGGPLDKLLQATLSTAKRVRTETAIGASSVSIASVAVDLARRIFGSLDGRRILLVGAGKMSELAARHLMHHGARHLVVVNRTFERAVRLAERFQGKAHPWDDLQTIAPEADILIASTGSATPIIATRHASSFLHRRRNRPMLFIDIGVPRDIDPAINQLDNVFLYDIDDLQSVAASNLSHRNDEAERAEAIIVEEARRFEQRARTIDLAPAIVDLQTAIEDLRQAELRRSRSRLQSLTPEQHSAVEALTRGLMNKFLHLPLTALKAAAREGDTAALETIRHIFQPESKEESSGESREAAPPKSELIPSDPQPSEVKK</sequence>
<evidence type="ECO:0000256" key="10">
    <source>
        <dbReference type="PIRSR" id="PIRSR000445-1"/>
    </source>
</evidence>
<comment type="pathway">
    <text evidence="1 9 14">Porphyrin-containing compound metabolism; protoporphyrin-IX biosynthesis; 5-aminolevulinate from L-glutamyl-tRNA(Glu): step 1/2.</text>
</comment>
<keyword evidence="20" id="KW-1185">Reference proteome</keyword>
<feature type="binding site" evidence="9 11">
    <location>
        <position position="128"/>
    </location>
    <ligand>
        <name>substrate</name>
    </ligand>
</feature>
<feature type="site" description="Important for activity" evidence="9 13">
    <location>
        <position position="118"/>
    </location>
</feature>
<keyword evidence="5 9" id="KW-0560">Oxidoreductase</keyword>
<dbReference type="Pfam" id="PF00745">
    <property type="entry name" value="GlutR_dimer"/>
    <property type="match status" value="1"/>
</dbReference>
<comment type="function">
    <text evidence="9">Catalyzes the NADPH-dependent reduction of glutamyl-tRNA(Glu) to glutamate 1-semialdehyde (GSA).</text>
</comment>
<dbReference type="InterPro" id="IPR015895">
    <property type="entry name" value="4pyrrol_synth_GluRdtase_N"/>
</dbReference>
<organism evidence="19 20">
    <name type="scientific">Paracidobacterium acidisoli</name>
    <dbReference type="NCBI Taxonomy" id="2303751"/>
    <lineage>
        <taxon>Bacteria</taxon>
        <taxon>Pseudomonadati</taxon>
        <taxon>Acidobacteriota</taxon>
        <taxon>Terriglobia</taxon>
        <taxon>Terriglobales</taxon>
        <taxon>Acidobacteriaceae</taxon>
        <taxon>Paracidobacterium</taxon>
    </lineage>
</organism>
<evidence type="ECO:0000256" key="9">
    <source>
        <dbReference type="HAMAP-Rule" id="MF_00087"/>
    </source>
</evidence>
<proteinExistence type="inferred from homology"/>
<dbReference type="InterPro" id="IPR018214">
    <property type="entry name" value="GluRdtase_CS"/>
</dbReference>
<dbReference type="Pfam" id="PF05201">
    <property type="entry name" value="GlutR_N"/>
    <property type="match status" value="1"/>
</dbReference>
<dbReference type="PANTHER" id="PTHR43013">
    <property type="entry name" value="GLUTAMYL-TRNA REDUCTASE"/>
    <property type="match status" value="1"/>
</dbReference>
<feature type="binding site" evidence="9 12">
    <location>
        <begin position="212"/>
        <end position="217"/>
    </location>
    <ligand>
        <name>NADP(+)</name>
        <dbReference type="ChEBI" id="CHEBI:58349"/>
    </ligand>
</feature>
<dbReference type="NCBIfam" id="TIGR01035">
    <property type="entry name" value="hemA"/>
    <property type="match status" value="1"/>
</dbReference>
<dbReference type="OrthoDB" id="110209at2"/>
<dbReference type="SUPFAM" id="SSF69075">
    <property type="entry name" value="Glutamyl tRNA-reductase dimerization domain"/>
    <property type="match status" value="1"/>
</dbReference>
<evidence type="ECO:0000256" key="6">
    <source>
        <dbReference type="ARBA" id="ARBA00023244"/>
    </source>
</evidence>
<evidence type="ECO:0000256" key="4">
    <source>
        <dbReference type="ARBA" id="ARBA00022857"/>
    </source>
</evidence>
<dbReference type="Gene3D" id="3.30.460.30">
    <property type="entry name" value="Glutamyl-tRNA reductase, N-terminal domain"/>
    <property type="match status" value="1"/>
</dbReference>
<feature type="region of interest" description="Disordered" evidence="15">
    <location>
        <begin position="61"/>
        <end position="83"/>
    </location>
</feature>
<comment type="subunit">
    <text evidence="9">Homodimer.</text>
</comment>
<feature type="binding site" evidence="9 11">
    <location>
        <begin position="49"/>
        <end position="52"/>
    </location>
    <ligand>
        <name>substrate</name>
    </ligand>
</feature>
<dbReference type="Proteomes" id="UP000264702">
    <property type="component" value="Unassembled WGS sequence"/>
</dbReference>
<reference evidence="19 20" key="1">
    <citation type="submission" date="2018-08" db="EMBL/GenBank/DDBJ databases">
        <title>Acidipila sp. 4G-K13, an acidobacterium isolated from forest soil.</title>
        <authorList>
            <person name="Gao Z.-H."/>
            <person name="Qiu L.-H."/>
        </authorList>
    </citation>
    <scope>NUCLEOTIDE SEQUENCE [LARGE SCALE GENOMIC DNA]</scope>
    <source>
        <strain evidence="19 20">4G-K13</strain>
    </source>
</reference>
<dbReference type="PANTHER" id="PTHR43013:SF1">
    <property type="entry name" value="GLUTAMYL-TRNA REDUCTASE"/>
    <property type="match status" value="1"/>
</dbReference>
<comment type="miscellaneous">
    <text evidence="9">During catalysis, the active site Cys acts as a nucleophile attacking the alpha-carbonyl group of tRNA-bound glutamate with the formation of a thioester intermediate between enzyme and glutamate, and the concomitant release of tRNA(Glu). The thioester intermediate is finally reduced by direct hydride transfer from NADPH, to form the product GSA.</text>
</comment>
<feature type="active site" description="Nucleophile" evidence="9 10">
    <location>
        <position position="50"/>
    </location>
</feature>
<dbReference type="InterPro" id="IPR036453">
    <property type="entry name" value="GluRdtase_dimer_dom_sf"/>
</dbReference>
<comment type="catalytic activity">
    <reaction evidence="7 9 14">
        <text>(S)-4-amino-5-oxopentanoate + tRNA(Glu) + NADP(+) = L-glutamyl-tRNA(Glu) + NADPH + H(+)</text>
        <dbReference type="Rhea" id="RHEA:12344"/>
        <dbReference type="Rhea" id="RHEA-COMP:9663"/>
        <dbReference type="Rhea" id="RHEA-COMP:9680"/>
        <dbReference type="ChEBI" id="CHEBI:15378"/>
        <dbReference type="ChEBI" id="CHEBI:57501"/>
        <dbReference type="ChEBI" id="CHEBI:57783"/>
        <dbReference type="ChEBI" id="CHEBI:58349"/>
        <dbReference type="ChEBI" id="CHEBI:78442"/>
        <dbReference type="ChEBI" id="CHEBI:78520"/>
        <dbReference type="EC" id="1.2.1.70"/>
    </reaction>
</comment>
<dbReference type="AlphaFoldDB" id="A0A372IQU6"/>
<evidence type="ECO:0000256" key="15">
    <source>
        <dbReference type="SAM" id="MobiDB-lite"/>
    </source>
</evidence>
<evidence type="ECO:0000256" key="14">
    <source>
        <dbReference type="RuleBase" id="RU000584"/>
    </source>
</evidence>
<dbReference type="InterPro" id="IPR036343">
    <property type="entry name" value="GluRdtase_N_sf"/>
</dbReference>
<keyword evidence="6 9" id="KW-0627">Porphyrin biosynthesis</keyword>
<protein>
    <recommendedName>
        <fullName evidence="8 9">Glutamyl-tRNA reductase</fullName>
        <shortName evidence="9">GluTR</shortName>
        <ecNumber evidence="3 9">1.2.1.70</ecNumber>
    </recommendedName>
</protein>
<dbReference type="EMBL" id="QVQT01000002">
    <property type="protein sequence ID" value="RFU17302.1"/>
    <property type="molecule type" value="Genomic_DNA"/>
</dbReference>
<dbReference type="FunFam" id="3.40.50.720:FF:000031">
    <property type="entry name" value="Glutamyl-tRNA reductase"/>
    <property type="match status" value="1"/>
</dbReference>
<evidence type="ECO:0000256" key="1">
    <source>
        <dbReference type="ARBA" id="ARBA00005059"/>
    </source>
</evidence>
<evidence type="ECO:0000259" key="17">
    <source>
        <dbReference type="Pfam" id="PF01488"/>
    </source>
</evidence>